<gene>
    <name evidence="12" type="ORF">HLH34_05330</name>
</gene>
<evidence type="ECO:0000256" key="6">
    <source>
        <dbReference type="ARBA" id="ARBA00013053"/>
    </source>
</evidence>
<dbReference type="GO" id="GO:0009082">
    <property type="term" value="P:branched-chain amino acid biosynthetic process"/>
    <property type="evidence" value="ECO:0007669"/>
    <property type="project" value="UniProtKB-KW"/>
</dbReference>
<evidence type="ECO:0000256" key="10">
    <source>
        <dbReference type="ARBA" id="ARBA00048798"/>
    </source>
</evidence>
<protein>
    <recommendedName>
        <fullName evidence="7">Probable branched-chain-amino-acid aminotransferase</fullName>
        <ecNumber evidence="6">2.6.1.42</ecNumber>
    </recommendedName>
</protein>
<keyword evidence="8" id="KW-0028">Amino-acid biosynthesis</keyword>
<dbReference type="Gene3D" id="3.30.470.10">
    <property type="match status" value="1"/>
</dbReference>
<comment type="pathway">
    <text evidence="4">Amino-acid biosynthesis; L-leucine biosynthesis; L-leucine from 3-methyl-2-oxobutanoate: step 4/4.</text>
</comment>
<dbReference type="InterPro" id="IPR050571">
    <property type="entry name" value="Class-IV_PLP-Dep_Aminotrnsfr"/>
</dbReference>
<comment type="catalytic activity">
    <reaction evidence="9">
        <text>L-valine + 2-oxoglutarate = 3-methyl-2-oxobutanoate + L-glutamate</text>
        <dbReference type="Rhea" id="RHEA:24813"/>
        <dbReference type="ChEBI" id="CHEBI:11851"/>
        <dbReference type="ChEBI" id="CHEBI:16810"/>
        <dbReference type="ChEBI" id="CHEBI:29985"/>
        <dbReference type="ChEBI" id="CHEBI:57762"/>
        <dbReference type="EC" id="2.6.1.42"/>
    </reaction>
</comment>
<dbReference type="PANTHER" id="PTHR42743">
    <property type="entry name" value="AMINO-ACID AMINOTRANSFERASE"/>
    <property type="match status" value="1"/>
</dbReference>
<proteinExistence type="inferred from homology"/>
<evidence type="ECO:0000256" key="8">
    <source>
        <dbReference type="ARBA" id="ARBA00023304"/>
    </source>
</evidence>
<dbReference type="Gene3D" id="3.20.10.10">
    <property type="entry name" value="D-amino Acid Aminotransferase, subunit A, domain 2"/>
    <property type="match status" value="1"/>
</dbReference>
<evidence type="ECO:0000256" key="4">
    <source>
        <dbReference type="ARBA" id="ARBA00005072"/>
    </source>
</evidence>
<dbReference type="EMBL" id="JABEQF010000003">
    <property type="protein sequence ID" value="MBB2189385.1"/>
    <property type="molecule type" value="Genomic_DNA"/>
</dbReference>
<dbReference type="InterPro" id="IPR036038">
    <property type="entry name" value="Aminotransferase-like"/>
</dbReference>
<evidence type="ECO:0000256" key="5">
    <source>
        <dbReference type="ARBA" id="ARBA00009320"/>
    </source>
</evidence>
<comment type="similarity">
    <text evidence="5">Belongs to the class-IV pyridoxal-phosphate-dependent aminotransferase family.</text>
</comment>
<evidence type="ECO:0000256" key="9">
    <source>
        <dbReference type="ARBA" id="ARBA00048212"/>
    </source>
</evidence>
<evidence type="ECO:0000256" key="2">
    <source>
        <dbReference type="ARBA" id="ARBA00004824"/>
    </source>
</evidence>
<evidence type="ECO:0000313" key="12">
    <source>
        <dbReference type="EMBL" id="MBB2189385.1"/>
    </source>
</evidence>
<dbReference type="SUPFAM" id="SSF56752">
    <property type="entry name" value="D-aminoacid aminotransferase-like PLP-dependent enzymes"/>
    <property type="match status" value="1"/>
</dbReference>
<reference evidence="12 13" key="1">
    <citation type="submission" date="2020-04" db="EMBL/GenBank/DDBJ databases">
        <title>Description of novel Gluconacetobacter.</title>
        <authorList>
            <person name="Sombolestani A."/>
        </authorList>
    </citation>
    <scope>NUCLEOTIDE SEQUENCE [LARGE SCALE GENOMIC DNA]</scope>
    <source>
        <strain evidence="12 13">LMG 21311</strain>
    </source>
</reference>
<dbReference type="Proteomes" id="UP000555756">
    <property type="component" value="Unassembled WGS sequence"/>
</dbReference>
<dbReference type="Pfam" id="PF01063">
    <property type="entry name" value="Aminotran_4"/>
    <property type="match status" value="1"/>
</dbReference>
<evidence type="ECO:0000256" key="7">
    <source>
        <dbReference type="ARBA" id="ARBA00014472"/>
    </source>
</evidence>
<comment type="function">
    <text evidence="1">Acts on leucine, isoleucine and valine.</text>
</comment>
<dbReference type="InterPro" id="IPR001544">
    <property type="entry name" value="Aminotrans_IV"/>
</dbReference>
<comment type="pathway">
    <text evidence="2">Amino-acid biosynthesis; L-isoleucine biosynthesis; L-isoleucine from 2-oxobutanoate: step 4/4.</text>
</comment>
<keyword evidence="13" id="KW-1185">Reference proteome</keyword>
<comment type="catalytic activity">
    <reaction evidence="11">
        <text>L-leucine + 2-oxoglutarate = 4-methyl-2-oxopentanoate + L-glutamate</text>
        <dbReference type="Rhea" id="RHEA:18321"/>
        <dbReference type="ChEBI" id="CHEBI:16810"/>
        <dbReference type="ChEBI" id="CHEBI:17865"/>
        <dbReference type="ChEBI" id="CHEBI:29985"/>
        <dbReference type="ChEBI" id="CHEBI:57427"/>
        <dbReference type="EC" id="2.6.1.42"/>
    </reaction>
</comment>
<accession>A0A7W4JR39</accession>
<evidence type="ECO:0000256" key="1">
    <source>
        <dbReference type="ARBA" id="ARBA00003109"/>
    </source>
</evidence>
<organism evidence="12 13">
    <name type="scientific">Gluconacetobacter azotocaptans</name>
    <dbReference type="NCBI Taxonomy" id="142834"/>
    <lineage>
        <taxon>Bacteria</taxon>
        <taxon>Pseudomonadati</taxon>
        <taxon>Pseudomonadota</taxon>
        <taxon>Alphaproteobacteria</taxon>
        <taxon>Acetobacterales</taxon>
        <taxon>Acetobacteraceae</taxon>
        <taxon>Gluconacetobacter</taxon>
    </lineage>
</organism>
<dbReference type="GO" id="GO:0004084">
    <property type="term" value="F:branched-chain-amino-acid transaminase activity"/>
    <property type="evidence" value="ECO:0007669"/>
    <property type="project" value="UniProtKB-EC"/>
</dbReference>
<keyword evidence="8" id="KW-0100">Branched-chain amino acid biosynthesis</keyword>
<sequence length="267" mass="28625">MRWLWLNDGLVAADAARIDPGDRGLTLGDGVFETMRVAHGRIAHVARHLDRLCQGAEVLMFPRPDLDRVEDALRQVVRRNDMTDGSLRLTLTRGCGPRGVMPPAQPSPTLLVTPALPPATPPPPAHMIVSTQIRRDEASPLSRIKSLNYLPNILARLEAARQGGDEALMLNLAGRVAEASASTVVIHRQGRLVTPPVAEGALPGIARAVLLAAGMLDEAPLELDDLRQADGVFLTSSLSVREVARLDGVVLARNAGMADAMRACVYS</sequence>
<evidence type="ECO:0000313" key="13">
    <source>
        <dbReference type="Proteomes" id="UP000555756"/>
    </source>
</evidence>
<dbReference type="GO" id="GO:0005829">
    <property type="term" value="C:cytosol"/>
    <property type="evidence" value="ECO:0007669"/>
    <property type="project" value="TreeGrafter"/>
</dbReference>
<dbReference type="PANTHER" id="PTHR42743:SF11">
    <property type="entry name" value="AMINODEOXYCHORISMATE LYASE"/>
    <property type="match status" value="1"/>
</dbReference>
<keyword evidence="12" id="KW-0808">Transferase</keyword>
<dbReference type="AlphaFoldDB" id="A0A7W4JR39"/>
<keyword evidence="12" id="KW-0032">Aminotransferase</keyword>
<evidence type="ECO:0000256" key="3">
    <source>
        <dbReference type="ARBA" id="ARBA00004931"/>
    </source>
</evidence>
<dbReference type="RefSeq" id="WP_183118547.1">
    <property type="nucleotide sequence ID" value="NZ_JABEQF010000003.1"/>
</dbReference>
<comment type="catalytic activity">
    <reaction evidence="10">
        <text>L-isoleucine + 2-oxoglutarate = (S)-3-methyl-2-oxopentanoate + L-glutamate</text>
        <dbReference type="Rhea" id="RHEA:24801"/>
        <dbReference type="ChEBI" id="CHEBI:16810"/>
        <dbReference type="ChEBI" id="CHEBI:29985"/>
        <dbReference type="ChEBI" id="CHEBI:35146"/>
        <dbReference type="ChEBI" id="CHEBI:58045"/>
        <dbReference type="EC" id="2.6.1.42"/>
    </reaction>
</comment>
<dbReference type="InterPro" id="IPR043131">
    <property type="entry name" value="BCAT-like_N"/>
</dbReference>
<comment type="caution">
    <text evidence="12">The sequence shown here is derived from an EMBL/GenBank/DDBJ whole genome shotgun (WGS) entry which is preliminary data.</text>
</comment>
<dbReference type="EC" id="2.6.1.42" evidence="6"/>
<evidence type="ECO:0000256" key="11">
    <source>
        <dbReference type="ARBA" id="ARBA00049229"/>
    </source>
</evidence>
<name>A0A7W4JR39_9PROT</name>
<dbReference type="InterPro" id="IPR043132">
    <property type="entry name" value="BCAT-like_C"/>
</dbReference>
<comment type="pathway">
    <text evidence="3">Amino-acid biosynthesis; L-valine biosynthesis; L-valine from pyruvate: step 4/4.</text>
</comment>